<evidence type="ECO:0000313" key="1">
    <source>
        <dbReference type="EMBL" id="KAH3871296.1"/>
    </source>
</evidence>
<dbReference type="Proteomes" id="UP000828390">
    <property type="component" value="Unassembled WGS sequence"/>
</dbReference>
<reference evidence="1" key="1">
    <citation type="journal article" date="2019" name="bioRxiv">
        <title>The Genome of the Zebra Mussel, Dreissena polymorpha: A Resource for Invasive Species Research.</title>
        <authorList>
            <person name="McCartney M.A."/>
            <person name="Auch B."/>
            <person name="Kono T."/>
            <person name="Mallez S."/>
            <person name="Zhang Y."/>
            <person name="Obille A."/>
            <person name="Becker A."/>
            <person name="Abrahante J.E."/>
            <person name="Garbe J."/>
            <person name="Badalamenti J.P."/>
            <person name="Herman A."/>
            <person name="Mangelson H."/>
            <person name="Liachko I."/>
            <person name="Sullivan S."/>
            <person name="Sone E.D."/>
            <person name="Koren S."/>
            <person name="Silverstein K.A.T."/>
            <person name="Beckman K.B."/>
            <person name="Gohl D.M."/>
        </authorList>
    </citation>
    <scope>NUCLEOTIDE SEQUENCE</scope>
    <source>
        <strain evidence="1">Duluth1</strain>
        <tissue evidence="1">Whole animal</tissue>
    </source>
</reference>
<proteinExistence type="predicted"/>
<protein>
    <submittedName>
        <fullName evidence="1">Uncharacterized protein</fullName>
    </submittedName>
</protein>
<dbReference type="EMBL" id="JAIWYP010000002">
    <property type="protein sequence ID" value="KAH3871296.1"/>
    <property type="molecule type" value="Genomic_DNA"/>
</dbReference>
<sequence length="64" mass="7190">MAHSARPLCLTLVRSRSSVVTCTWSLPPSQTRRKCCLRYASHSRAGGSLIRSPWWSTNKSPQMT</sequence>
<comment type="caution">
    <text evidence="1">The sequence shown here is derived from an EMBL/GenBank/DDBJ whole genome shotgun (WGS) entry which is preliminary data.</text>
</comment>
<evidence type="ECO:0000313" key="2">
    <source>
        <dbReference type="Proteomes" id="UP000828390"/>
    </source>
</evidence>
<name>A0A9D4M802_DREPO</name>
<dbReference type="AlphaFoldDB" id="A0A9D4M802"/>
<accession>A0A9D4M802</accession>
<organism evidence="1 2">
    <name type="scientific">Dreissena polymorpha</name>
    <name type="common">Zebra mussel</name>
    <name type="synonym">Mytilus polymorpha</name>
    <dbReference type="NCBI Taxonomy" id="45954"/>
    <lineage>
        <taxon>Eukaryota</taxon>
        <taxon>Metazoa</taxon>
        <taxon>Spiralia</taxon>
        <taxon>Lophotrochozoa</taxon>
        <taxon>Mollusca</taxon>
        <taxon>Bivalvia</taxon>
        <taxon>Autobranchia</taxon>
        <taxon>Heteroconchia</taxon>
        <taxon>Euheterodonta</taxon>
        <taxon>Imparidentia</taxon>
        <taxon>Neoheterodontei</taxon>
        <taxon>Myida</taxon>
        <taxon>Dreissenoidea</taxon>
        <taxon>Dreissenidae</taxon>
        <taxon>Dreissena</taxon>
    </lineage>
</organism>
<gene>
    <name evidence="1" type="ORF">DPMN_034493</name>
</gene>
<keyword evidence="2" id="KW-1185">Reference proteome</keyword>
<reference evidence="1" key="2">
    <citation type="submission" date="2020-11" db="EMBL/GenBank/DDBJ databases">
        <authorList>
            <person name="McCartney M.A."/>
            <person name="Auch B."/>
            <person name="Kono T."/>
            <person name="Mallez S."/>
            <person name="Becker A."/>
            <person name="Gohl D.M."/>
            <person name="Silverstein K.A.T."/>
            <person name="Koren S."/>
            <person name="Bechman K.B."/>
            <person name="Herman A."/>
            <person name="Abrahante J.E."/>
            <person name="Garbe J."/>
        </authorList>
    </citation>
    <scope>NUCLEOTIDE SEQUENCE</scope>
    <source>
        <strain evidence="1">Duluth1</strain>
        <tissue evidence="1">Whole animal</tissue>
    </source>
</reference>